<evidence type="ECO:0000256" key="1">
    <source>
        <dbReference type="SAM" id="SignalP"/>
    </source>
</evidence>
<sequence>MRLTNSATAASAAAIALAGVVRALDPAPVALQASDWFVLPLLPRLASLGIDGNWSTVSFLLGSKSDFVNVVVSTSLSEFWAVGPGGCLEKEPHCATARGGIYSPTKSKHWSPMGLWQLGLQYLGYKANGEYGLDTINAYSPITDIGFGMSNVLMAAINTTSPYLGLIGLGIEPGRFGNMVVESPLTQAVKTFGWIPSYSYGFTAGAHYRMRPSPARLELAFRC</sequence>
<feature type="signal peptide" evidence="1">
    <location>
        <begin position="1"/>
        <end position="23"/>
    </location>
</feature>
<dbReference type="InterPro" id="IPR021109">
    <property type="entry name" value="Peptidase_aspartic_dom_sf"/>
</dbReference>
<keyword evidence="1" id="KW-0732">Signal</keyword>
<dbReference type="STRING" id="94208.A0A2S4L970"/>
<accession>A0A2S4L970</accession>
<proteinExistence type="predicted"/>
<dbReference type="EMBL" id="PKSG01000087">
    <property type="protein sequence ID" value="POR38931.1"/>
    <property type="molecule type" value="Genomic_DNA"/>
</dbReference>
<comment type="caution">
    <text evidence="2">The sequence shown here is derived from an EMBL/GenBank/DDBJ whole genome shotgun (WGS) entry which is preliminary data.</text>
</comment>
<evidence type="ECO:0000313" key="3">
    <source>
        <dbReference type="Proteomes" id="UP000237481"/>
    </source>
</evidence>
<name>A0A2S4L970_9HYPO</name>
<dbReference type="Gene3D" id="2.40.70.10">
    <property type="entry name" value="Acid Proteases"/>
    <property type="match status" value="1"/>
</dbReference>
<organism evidence="2 3">
    <name type="scientific">Tolypocladium paradoxum</name>
    <dbReference type="NCBI Taxonomy" id="94208"/>
    <lineage>
        <taxon>Eukaryota</taxon>
        <taxon>Fungi</taxon>
        <taxon>Dikarya</taxon>
        <taxon>Ascomycota</taxon>
        <taxon>Pezizomycotina</taxon>
        <taxon>Sordariomycetes</taxon>
        <taxon>Hypocreomycetidae</taxon>
        <taxon>Hypocreales</taxon>
        <taxon>Ophiocordycipitaceae</taxon>
        <taxon>Tolypocladium</taxon>
    </lineage>
</organism>
<gene>
    <name evidence="2" type="ORF">TPAR_00869</name>
</gene>
<feature type="chain" id="PRO_5015769985" evidence="1">
    <location>
        <begin position="24"/>
        <end position="223"/>
    </location>
</feature>
<dbReference type="Proteomes" id="UP000237481">
    <property type="component" value="Unassembled WGS sequence"/>
</dbReference>
<protein>
    <submittedName>
        <fullName evidence="2">Candidapepsin</fullName>
    </submittedName>
</protein>
<dbReference type="SUPFAM" id="SSF50630">
    <property type="entry name" value="Acid proteases"/>
    <property type="match status" value="1"/>
</dbReference>
<evidence type="ECO:0000313" key="2">
    <source>
        <dbReference type="EMBL" id="POR38931.1"/>
    </source>
</evidence>
<reference evidence="2 3" key="1">
    <citation type="submission" date="2018-01" db="EMBL/GenBank/DDBJ databases">
        <title>Harnessing the power of phylogenomics to disentangle the directionality and signatures of interkingdom host jumping in the parasitic fungal genus Tolypocladium.</title>
        <authorList>
            <person name="Quandt C.A."/>
            <person name="Patterson W."/>
            <person name="Spatafora J.W."/>
        </authorList>
    </citation>
    <scope>NUCLEOTIDE SEQUENCE [LARGE SCALE GENOMIC DNA]</scope>
    <source>
        <strain evidence="2 3">NRBC 100945</strain>
    </source>
</reference>
<dbReference type="AlphaFoldDB" id="A0A2S4L970"/>
<dbReference type="OrthoDB" id="5233646at2759"/>
<keyword evidence="3" id="KW-1185">Reference proteome</keyword>